<dbReference type="OrthoDB" id="4965508at2"/>
<organism evidence="1 2">
    <name type="scientific">Actinorugispora endophytica</name>
    <dbReference type="NCBI Taxonomy" id="1605990"/>
    <lineage>
        <taxon>Bacteria</taxon>
        <taxon>Bacillati</taxon>
        <taxon>Actinomycetota</taxon>
        <taxon>Actinomycetes</taxon>
        <taxon>Streptosporangiales</taxon>
        <taxon>Nocardiopsidaceae</taxon>
        <taxon>Actinorugispora</taxon>
    </lineage>
</organism>
<keyword evidence="2" id="KW-1185">Reference proteome</keyword>
<protein>
    <recommendedName>
        <fullName evidence="3">WXG100 family type VII secretion target</fullName>
    </recommendedName>
</protein>
<dbReference type="AlphaFoldDB" id="A0A4R6V0W3"/>
<dbReference type="Gene3D" id="1.10.287.1060">
    <property type="entry name" value="ESAT-6-like"/>
    <property type="match status" value="1"/>
</dbReference>
<dbReference type="RefSeq" id="WP_133741612.1">
    <property type="nucleotide sequence ID" value="NZ_SNYN01000007.1"/>
</dbReference>
<dbReference type="NCBIfam" id="NF035935">
    <property type="entry name" value="ESAT6_3"/>
    <property type="match status" value="1"/>
</dbReference>
<reference evidence="1 2" key="1">
    <citation type="submission" date="2019-03" db="EMBL/GenBank/DDBJ databases">
        <title>Genomic Encyclopedia of Type Strains, Phase IV (KMG-IV): sequencing the most valuable type-strain genomes for metagenomic binning, comparative biology and taxonomic classification.</title>
        <authorList>
            <person name="Goeker M."/>
        </authorList>
    </citation>
    <scope>NUCLEOTIDE SEQUENCE [LARGE SCALE GENOMIC DNA]</scope>
    <source>
        <strain evidence="1 2">DSM 46770</strain>
    </source>
</reference>
<dbReference type="EMBL" id="SNYN01000007">
    <property type="protein sequence ID" value="TDQ52265.1"/>
    <property type="molecule type" value="Genomic_DNA"/>
</dbReference>
<accession>A0A4R6V0W3</accession>
<comment type="caution">
    <text evidence="1">The sequence shown here is derived from an EMBL/GenBank/DDBJ whole genome shotgun (WGS) entry which is preliminary data.</text>
</comment>
<sequence length="101" mass="10849">MSGNGRNSYDLGASQEAQTNIHAVMTRLETLIGDHDVDVSNAMGDFEATGVSEEYSAKELKWHNAGNEVREIIRLVRDTLEANDGTAQSALSRASAAVQAI</sequence>
<proteinExistence type="predicted"/>
<evidence type="ECO:0000313" key="1">
    <source>
        <dbReference type="EMBL" id="TDQ52265.1"/>
    </source>
</evidence>
<evidence type="ECO:0008006" key="3">
    <source>
        <dbReference type="Google" id="ProtNLM"/>
    </source>
</evidence>
<gene>
    <name evidence="1" type="ORF">EV190_10797</name>
</gene>
<name>A0A4R6V0W3_9ACTN</name>
<evidence type="ECO:0000313" key="2">
    <source>
        <dbReference type="Proteomes" id="UP000295281"/>
    </source>
</evidence>
<dbReference type="InterPro" id="IPR048032">
    <property type="entry name" value="ESAT6-like"/>
</dbReference>
<dbReference type="Proteomes" id="UP000295281">
    <property type="component" value="Unassembled WGS sequence"/>
</dbReference>